<keyword evidence="4" id="KW-0378">Hydrolase</keyword>
<reference evidence="10" key="1">
    <citation type="submission" date="2018-12" db="EMBL/GenBank/DDBJ databases">
        <authorList>
            <person name="Sun L."/>
            <person name="Chen Z."/>
        </authorList>
    </citation>
    <scope>NUCLEOTIDE SEQUENCE [LARGE SCALE GENOMIC DNA]</scope>
    <source>
        <strain evidence="10">3-2-2</strain>
    </source>
</reference>
<evidence type="ECO:0000256" key="2">
    <source>
        <dbReference type="ARBA" id="ARBA00005988"/>
    </source>
</evidence>
<sequence length="914" mass="103958">MSRRYNSAIIYIILFAMIIQLFPQSSFAQEESGQEEIEEVVLFAKQPNEEIELFEDGKSDKVLVSIPDDTTVELIETEDQVSFVRYLQDSEGRTEWSGYVNILHIIPSDDAEEFRKLRLKPGFDIEKYQAEKMEEDKESNNNDLETKKQESNDKTIEITLNPKTNEPEEQPEKNSQKLIAPKAFSVTSESEVLLRGIALRDETKVYDEDRYTILGTYKKGYILEFHDIDKDWYMTAVPINGKTGFLSKSDVETAVTPQKSQKGVAVKSPVRAYSTASIASKVMKTYEYGTILDYKTFTKGWHEVTVQVNGKAQNGYIQAADIGKLETKLKGYALADPAYVYEQGDRKSTKLKTYKKGSILQFRAHDASWFQIDVAVKGKNQIGYIHKKDLTDKPPLLTGYALKDSTYVFGSRSKKGSKLKTYKKGSILKYRPYDSNWYTATVKVNGKSKTGYIHKNDVSDKPPLLTGYALKDSTYVFGSMSKSGSKLKTYKKGQSLKYRPYNSNWYTATVKVSGKSRKGYVHKKDVGDKPPVFTGFAKNASTYVYSKPDRKSSKLKTYKKGHQLKYYYHSSSWFKSTVVVKGKKRTGYIHVKDVGKATDISFVNPNRVYSYNHMAEDINKLQKAYPDLIKYKVVGKSEYGRNIYAVSLGKGKPTTFINGSHHAREWLTTNLNMYMVEQYAKAYQKNSKIKGYDVRKILNETTIWFIPMVNPDGVTLQQQGLKAFPKNTHASLIVMNNGSTNFKRWKANGKGVDLNRQYDAGWKTIKGNPGRPSYKNYKGKAPATASEVKAVLKLEAEIRPEIAVAYHSSGKILYWNYKQKSADYRRDHAYAKTIGKMTGYGLVYPGPNPSGGGFTDWFIQKRKRPGFTPEISRYVYETNPPLSEFNGAWRENQAVGLHVAQESAKLYMARNKKK</sequence>
<dbReference type="InterPro" id="IPR034274">
    <property type="entry name" value="ENP1_M14_CPD"/>
</dbReference>
<evidence type="ECO:0000256" key="6">
    <source>
        <dbReference type="ARBA" id="ARBA00023049"/>
    </source>
</evidence>
<comment type="similarity">
    <text evidence="2 7">Belongs to the peptidase M14 family.</text>
</comment>
<dbReference type="InterPro" id="IPR000834">
    <property type="entry name" value="Peptidase_M14"/>
</dbReference>
<keyword evidence="11" id="KW-1185">Reference proteome</keyword>
<feature type="domain" description="Peptidase M14" evidence="9">
    <location>
        <begin position="607"/>
        <end position="903"/>
    </location>
</feature>
<feature type="region of interest" description="Disordered" evidence="8">
    <location>
        <begin position="132"/>
        <end position="178"/>
    </location>
</feature>
<evidence type="ECO:0000256" key="7">
    <source>
        <dbReference type="PROSITE-ProRule" id="PRU01379"/>
    </source>
</evidence>
<evidence type="ECO:0000256" key="8">
    <source>
        <dbReference type="SAM" id="MobiDB-lite"/>
    </source>
</evidence>
<dbReference type="GO" id="GO:0006508">
    <property type="term" value="P:proteolysis"/>
    <property type="evidence" value="ECO:0007669"/>
    <property type="project" value="UniProtKB-KW"/>
</dbReference>
<dbReference type="CDD" id="cd06229">
    <property type="entry name" value="M14_Endopeptidase_I"/>
    <property type="match status" value="1"/>
</dbReference>
<dbReference type="GO" id="GO:0005615">
    <property type="term" value="C:extracellular space"/>
    <property type="evidence" value="ECO:0007669"/>
    <property type="project" value="TreeGrafter"/>
</dbReference>
<protein>
    <recommendedName>
        <fullName evidence="9">Peptidase M14 domain-containing protein</fullName>
    </recommendedName>
</protein>
<organism evidence="10 11">
    <name type="scientific">Siminovitchia acidinfaciens</name>
    <dbReference type="NCBI Taxonomy" id="2321395"/>
    <lineage>
        <taxon>Bacteria</taxon>
        <taxon>Bacillati</taxon>
        <taxon>Bacillota</taxon>
        <taxon>Bacilli</taxon>
        <taxon>Bacillales</taxon>
        <taxon>Bacillaceae</taxon>
        <taxon>Siminovitchia</taxon>
    </lineage>
</organism>
<gene>
    <name evidence="10" type="ORF">D4T97_003760</name>
</gene>
<dbReference type="OrthoDB" id="9802862at2"/>
<dbReference type="Gene3D" id="2.30.30.40">
    <property type="entry name" value="SH3 Domains"/>
    <property type="match status" value="5"/>
</dbReference>
<evidence type="ECO:0000256" key="4">
    <source>
        <dbReference type="ARBA" id="ARBA00022801"/>
    </source>
</evidence>
<dbReference type="EMBL" id="QYTV02000001">
    <property type="protein sequence ID" value="RST77600.1"/>
    <property type="molecule type" value="Genomic_DNA"/>
</dbReference>
<dbReference type="PRINTS" id="PR00765">
    <property type="entry name" value="CRBOXYPTASEA"/>
</dbReference>
<comment type="caution">
    <text evidence="10">The sequence shown here is derived from an EMBL/GenBank/DDBJ whole genome shotgun (WGS) entry which is preliminary data.</text>
</comment>
<keyword evidence="5" id="KW-0862">Zinc</keyword>
<evidence type="ECO:0000313" key="11">
    <source>
        <dbReference type="Proteomes" id="UP000287156"/>
    </source>
</evidence>
<evidence type="ECO:0000256" key="3">
    <source>
        <dbReference type="ARBA" id="ARBA00022670"/>
    </source>
</evidence>
<dbReference type="GO" id="GO:0004181">
    <property type="term" value="F:metallocarboxypeptidase activity"/>
    <property type="evidence" value="ECO:0007669"/>
    <property type="project" value="InterPro"/>
</dbReference>
<dbReference type="Gene3D" id="3.40.630.10">
    <property type="entry name" value="Zn peptidases"/>
    <property type="match status" value="1"/>
</dbReference>
<evidence type="ECO:0000256" key="1">
    <source>
        <dbReference type="ARBA" id="ARBA00001947"/>
    </source>
</evidence>
<dbReference type="PROSITE" id="PS52035">
    <property type="entry name" value="PEPTIDASE_M14"/>
    <property type="match status" value="1"/>
</dbReference>
<feature type="compositionally biased region" description="Basic and acidic residues" evidence="8">
    <location>
        <begin position="132"/>
        <end position="156"/>
    </location>
</feature>
<proteinExistence type="inferred from homology"/>
<evidence type="ECO:0000313" key="10">
    <source>
        <dbReference type="EMBL" id="RST77600.1"/>
    </source>
</evidence>
<feature type="active site" description="Proton donor/acceptor" evidence="7">
    <location>
        <position position="870"/>
    </location>
</feature>
<dbReference type="GO" id="GO:0008270">
    <property type="term" value="F:zinc ion binding"/>
    <property type="evidence" value="ECO:0007669"/>
    <property type="project" value="InterPro"/>
</dbReference>
<evidence type="ECO:0000256" key="5">
    <source>
        <dbReference type="ARBA" id="ARBA00022833"/>
    </source>
</evidence>
<dbReference type="PANTHER" id="PTHR11705">
    <property type="entry name" value="PROTEASE FAMILY M14 CARBOXYPEPTIDASE A,B"/>
    <property type="match status" value="1"/>
</dbReference>
<dbReference type="SUPFAM" id="SSF53187">
    <property type="entry name" value="Zn-dependent exopeptidases"/>
    <property type="match status" value="1"/>
</dbReference>
<evidence type="ECO:0000259" key="9">
    <source>
        <dbReference type="PROSITE" id="PS52035"/>
    </source>
</evidence>
<dbReference type="SMART" id="SM00631">
    <property type="entry name" value="Zn_pept"/>
    <property type="match status" value="1"/>
</dbReference>
<dbReference type="Proteomes" id="UP000287156">
    <property type="component" value="Unassembled WGS sequence"/>
</dbReference>
<accession>A0A429Y866</accession>
<dbReference type="Pfam" id="PF00246">
    <property type="entry name" value="Peptidase_M14"/>
    <property type="match status" value="1"/>
</dbReference>
<dbReference type="RefSeq" id="WP_126047755.1">
    <property type="nucleotide sequence ID" value="NZ_QYTV02000001.1"/>
</dbReference>
<keyword evidence="3" id="KW-0645">Protease</keyword>
<keyword evidence="6" id="KW-0482">Metalloprotease</keyword>
<comment type="cofactor">
    <cofactor evidence="1">
        <name>Zn(2+)</name>
        <dbReference type="ChEBI" id="CHEBI:29105"/>
    </cofactor>
</comment>
<dbReference type="AlphaFoldDB" id="A0A429Y866"/>
<dbReference type="PANTHER" id="PTHR11705:SF143">
    <property type="entry name" value="SLL0236 PROTEIN"/>
    <property type="match status" value="1"/>
</dbReference>
<name>A0A429Y866_9BACI</name>